<dbReference type="Pfam" id="PF02464">
    <property type="entry name" value="CinA"/>
    <property type="match status" value="1"/>
</dbReference>
<evidence type="ECO:0000313" key="3">
    <source>
        <dbReference type="Proteomes" id="UP000887226"/>
    </source>
</evidence>
<dbReference type="Proteomes" id="UP000887226">
    <property type="component" value="Unassembled WGS sequence"/>
</dbReference>
<evidence type="ECO:0000259" key="1">
    <source>
        <dbReference type="Pfam" id="PF02464"/>
    </source>
</evidence>
<proteinExistence type="predicted"/>
<dbReference type="InterPro" id="IPR036653">
    <property type="entry name" value="CinA-like_C"/>
</dbReference>
<accession>A0A9P8CJ42</accession>
<sequence>MSDFPPQKIKSILQEVTALLKERKETVSIAETCAGGLISAALLSIPGASGFYKGGLMLYTLESRVAFAGWTEANTAAYEGPTPDVVTFLATNVRGKLGSTYTICESGTAGPTGGNTPTRTPGYVALVISSEKGTFTREVMTGSSDRGENMVAFATEALTLLRDVIKGDAKL</sequence>
<feature type="domain" description="CinA C-terminal" evidence="1">
    <location>
        <begin position="11"/>
        <end position="164"/>
    </location>
</feature>
<evidence type="ECO:0000313" key="2">
    <source>
        <dbReference type="EMBL" id="KAG9248505.1"/>
    </source>
</evidence>
<dbReference type="EMBL" id="MU253748">
    <property type="protein sequence ID" value="KAG9248505.1"/>
    <property type="molecule type" value="Genomic_DNA"/>
</dbReference>
<dbReference type="InterPro" id="IPR008136">
    <property type="entry name" value="CinA_C"/>
</dbReference>
<dbReference type="OrthoDB" id="2350783at2759"/>
<reference evidence="2" key="1">
    <citation type="journal article" date="2021" name="IMA Fungus">
        <title>Genomic characterization of three marine fungi, including Emericellopsis atlantica sp. nov. with signatures of a generalist lifestyle and marine biomass degradation.</title>
        <authorList>
            <person name="Hagestad O.C."/>
            <person name="Hou L."/>
            <person name="Andersen J.H."/>
            <person name="Hansen E.H."/>
            <person name="Altermark B."/>
            <person name="Li C."/>
            <person name="Kuhnert E."/>
            <person name="Cox R.J."/>
            <person name="Crous P.W."/>
            <person name="Spatafora J.W."/>
            <person name="Lail K."/>
            <person name="Amirebrahimi M."/>
            <person name="Lipzen A."/>
            <person name="Pangilinan J."/>
            <person name="Andreopoulos W."/>
            <person name="Hayes R.D."/>
            <person name="Ng V."/>
            <person name="Grigoriev I.V."/>
            <person name="Jackson S.A."/>
            <person name="Sutton T.D.S."/>
            <person name="Dobson A.D.W."/>
            <person name="Rama T."/>
        </authorList>
    </citation>
    <scope>NUCLEOTIDE SEQUENCE</scope>
    <source>
        <strain evidence="2">TRa3180A</strain>
    </source>
</reference>
<dbReference type="SUPFAM" id="SSF142433">
    <property type="entry name" value="CinA-like"/>
    <property type="match status" value="1"/>
</dbReference>
<gene>
    <name evidence="2" type="ORF">BJ878DRAFT_531905</name>
</gene>
<organism evidence="2 3">
    <name type="scientific">Calycina marina</name>
    <dbReference type="NCBI Taxonomy" id="1763456"/>
    <lineage>
        <taxon>Eukaryota</taxon>
        <taxon>Fungi</taxon>
        <taxon>Dikarya</taxon>
        <taxon>Ascomycota</taxon>
        <taxon>Pezizomycotina</taxon>
        <taxon>Leotiomycetes</taxon>
        <taxon>Helotiales</taxon>
        <taxon>Pezizellaceae</taxon>
        <taxon>Calycina</taxon>
    </lineage>
</organism>
<dbReference type="AlphaFoldDB" id="A0A9P8CJ42"/>
<name>A0A9P8CJ42_9HELO</name>
<protein>
    <submittedName>
        <fullName evidence="2">Competence/damage-inducible protein-like protein cinA</fullName>
    </submittedName>
</protein>
<keyword evidence="3" id="KW-1185">Reference proteome</keyword>
<dbReference type="Gene3D" id="3.90.950.20">
    <property type="entry name" value="CinA-like"/>
    <property type="match status" value="1"/>
</dbReference>
<comment type="caution">
    <text evidence="2">The sequence shown here is derived from an EMBL/GenBank/DDBJ whole genome shotgun (WGS) entry which is preliminary data.</text>
</comment>